<dbReference type="PROSITE" id="PS50222">
    <property type="entry name" value="EF_HAND_2"/>
    <property type="match status" value="4"/>
</dbReference>
<feature type="domain" description="EF-hand" evidence="2">
    <location>
        <begin position="143"/>
        <end position="178"/>
    </location>
</feature>
<organism evidence="3 4">
    <name type="scientific">Ananas comosus</name>
    <name type="common">Pineapple</name>
    <name type="synonym">Ananas ananas</name>
    <dbReference type="NCBI Taxonomy" id="4615"/>
    <lineage>
        <taxon>Eukaryota</taxon>
        <taxon>Viridiplantae</taxon>
        <taxon>Streptophyta</taxon>
        <taxon>Embryophyta</taxon>
        <taxon>Tracheophyta</taxon>
        <taxon>Spermatophyta</taxon>
        <taxon>Magnoliopsida</taxon>
        <taxon>Liliopsida</taxon>
        <taxon>Poales</taxon>
        <taxon>Bromeliaceae</taxon>
        <taxon>Bromelioideae</taxon>
        <taxon>Ananas</taxon>
    </lineage>
</organism>
<dbReference type="PROSITE" id="PS00018">
    <property type="entry name" value="EF_HAND_1"/>
    <property type="match status" value="2"/>
</dbReference>
<reference evidence="6" key="2">
    <citation type="submission" date="2025-04" db="UniProtKB">
        <authorList>
            <consortium name="RefSeq"/>
        </authorList>
    </citation>
    <scope>IDENTIFICATION</scope>
    <source>
        <tissue evidence="6">Leaf</tissue>
    </source>
</reference>
<name>A0A199UVQ2_ANACO</name>
<proteinExistence type="predicted"/>
<gene>
    <name evidence="6" type="primary">LOC109720607</name>
    <name evidence="3" type="ORF">ACMD2_03585</name>
</gene>
<dbReference type="STRING" id="4615.A0A199UVQ2"/>
<dbReference type="InterPro" id="IPR018247">
    <property type="entry name" value="EF_Hand_1_Ca_BS"/>
</dbReference>
<evidence type="ECO:0000256" key="1">
    <source>
        <dbReference type="ARBA" id="ARBA00022837"/>
    </source>
</evidence>
<keyword evidence="5" id="KW-1185">Reference proteome</keyword>
<dbReference type="GeneID" id="109720607"/>
<dbReference type="Pfam" id="PF13499">
    <property type="entry name" value="EF-hand_7"/>
    <property type="match status" value="2"/>
</dbReference>
<dbReference type="OrthoDB" id="26525at2759"/>
<evidence type="ECO:0000259" key="2">
    <source>
        <dbReference type="PROSITE" id="PS50222"/>
    </source>
</evidence>
<evidence type="ECO:0000313" key="3">
    <source>
        <dbReference type="EMBL" id="OAY68711.1"/>
    </source>
</evidence>
<dbReference type="InterPro" id="IPR011992">
    <property type="entry name" value="EF-hand-dom_pair"/>
</dbReference>
<dbReference type="Gene3D" id="1.10.238.10">
    <property type="entry name" value="EF-hand"/>
    <property type="match status" value="1"/>
</dbReference>
<reference evidence="3 4" key="1">
    <citation type="journal article" date="2016" name="DNA Res.">
        <title>The draft genome of MD-2 pineapple using hybrid error correction of long reads.</title>
        <authorList>
            <person name="Redwan R.M."/>
            <person name="Saidin A."/>
            <person name="Kumar S.V."/>
        </authorList>
    </citation>
    <scope>NUCLEOTIDE SEQUENCE [LARGE SCALE GENOMIC DNA]</scope>
    <source>
        <strain evidence="4">cv. MD2</strain>
        <tissue evidence="3">Leaf</tissue>
    </source>
</reference>
<dbReference type="Proteomes" id="UP000092600">
    <property type="component" value="Unassembled WGS sequence"/>
</dbReference>
<dbReference type="Gramene" id="Aco017084.1.mrna1">
    <property type="protein sequence ID" value="Aco017084.1.mrna1"/>
    <property type="gene ID" value="Aco017084.1.path1"/>
</dbReference>
<dbReference type="PANTHER" id="PTHR23064">
    <property type="entry name" value="TROPONIN"/>
    <property type="match status" value="1"/>
</dbReference>
<evidence type="ECO:0000313" key="5">
    <source>
        <dbReference type="Proteomes" id="UP000515123"/>
    </source>
</evidence>
<dbReference type="InterPro" id="IPR002048">
    <property type="entry name" value="EF_hand_dom"/>
</dbReference>
<dbReference type="SMART" id="SM00054">
    <property type="entry name" value="EFh"/>
    <property type="match status" value="4"/>
</dbReference>
<dbReference type="AlphaFoldDB" id="A0A199UVQ2"/>
<feature type="domain" description="EF-hand" evidence="2">
    <location>
        <begin position="89"/>
        <end position="124"/>
    </location>
</feature>
<keyword evidence="1" id="KW-0106">Calcium</keyword>
<sequence length="230" mass="26553">MGGVVGRSESFRRGPPESKLEAKMVEAMRKRAAEGTSMKSFNSIIMKFPKIDKNLRNCKTIFKQFDEDSNGAIDHEELKRCFEKLKISFTEEEIRDLFEACDIDENLGIKFNEFIVLLCLVYLLNEPAAEQAKSRMGLPNLESTFQTLVDAFVFLDKNKDGYVSKNEMVQAINETTAGERSSGRIAMKRFEEMDWDKNGMVTFKEFLFAFTRWVGIDDVEEEELEEEEEE</sequence>
<evidence type="ECO:0000313" key="6">
    <source>
        <dbReference type="RefSeq" id="XP_020103427.1"/>
    </source>
</evidence>
<evidence type="ECO:0000313" key="4">
    <source>
        <dbReference type="Proteomes" id="UP000092600"/>
    </source>
</evidence>
<protein>
    <submittedName>
        <fullName evidence="6">Probable calcium-binding protein CML21</fullName>
    </submittedName>
    <submittedName>
        <fullName evidence="3">Putative calcium-binding protein</fullName>
    </submittedName>
</protein>
<dbReference type="GO" id="GO:0005509">
    <property type="term" value="F:calcium ion binding"/>
    <property type="evidence" value="ECO:0007669"/>
    <property type="project" value="InterPro"/>
</dbReference>
<dbReference type="SUPFAM" id="SSF47473">
    <property type="entry name" value="EF-hand"/>
    <property type="match status" value="1"/>
</dbReference>
<dbReference type="InterPro" id="IPR052591">
    <property type="entry name" value="CML21-like"/>
</dbReference>
<accession>A0A199UVQ2</accession>
<dbReference type="CDD" id="cd00051">
    <property type="entry name" value="EFh"/>
    <property type="match status" value="2"/>
</dbReference>
<dbReference type="FunFam" id="1.10.238.10:FF:000197">
    <property type="entry name" value="probable calcium-binding protein CML21"/>
    <property type="match status" value="1"/>
</dbReference>
<feature type="domain" description="EF-hand" evidence="2">
    <location>
        <begin position="53"/>
        <end position="88"/>
    </location>
</feature>
<dbReference type="Proteomes" id="UP000515123">
    <property type="component" value="Linkage group 14"/>
</dbReference>
<dbReference type="RefSeq" id="XP_020103427.1">
    <property type="nucleotide sequence ID" value="XM_020247838.1"/>
</dbReference>
<feature type="domain" description="EF-hand" evidence="2">
    <location>
        <begin position="181"/>
        <end position="216"/>
    </location>
</feature>
<dbReference type="EMBL" id="LSRQ01004777">
    <property type="protein sequence ID" value="OAY68711.1"/>
    <property type="molecule type" value="Genomic_DNA"/>
</dbReference>